<feature type="compositionally biased region" description="Low complexity" evidence="5">
    <location>
        <begin position="1"/>
        <end position="15"/>
    </location>
</feature>
<dbReference type="PRINTS" id="PR00420">
    <property type="entry name" value="RNGMNOXGNASE"/>
</dbReference>
<evidence type="ECO:0000256" key="2">
    <source>
        <dbReference type="ARBA" id="ARBA00022827"/>
    </source>
</evidence>
<keyword evidence="4" id="KW-0496">Mitochondrion</keyword>
<dbReference type="HAMAP" id="MF_03193">
    <property type="entry name" value="COQ6_monooxygenase"/>
    <property type="match status" value="1"/>
</dbReference>
<proteinExistence type="inferred from homology"/>
<dbReference type="GO" id="GO:0016712">
    <property type="term" value="F:oxidoreductase activity, acting on paired donors, with incorporation or reduction of molecular oxygen, reduced flavin or flavoprotein as one donor, and incorporation of one atom of oxygen"/>
    <property type="evidence" value="ECO:0007669"/>
    <property type="project" value="UniProtKB-UniRule"/>
</dbReference>
<dbReference type="SUPFAM" id="SSF51905">
    <property type="entry name" value="FAD/NAD(P)-binding domain"/>
    <property type="match status" value="1"/>
</dbReference>
<sequence length="630" mass="67165">MLTTSSRALARTCTAARRRPDPRQLTRSLGWFARVTESPSSLADEQPPPPTVAEEEHDLVIVGGGPAGLTLAAALASSPAVARTHSITLIEGGSLDGVKRWAPKEGEEWSNRVSSITAENAANLAQVGIWQHLDESRTRPITGLQVWDGLSSSRITFDSPALSSSSTETSWDEAYASALSGPRRKPMSTMVENMNLQRAAWRRIEELQREEKVKRVEVLDRTRVEGIERGERGGWPVVTLRAADGKERKVRARLLIGADGASSPVKSYSKIDSFGWPYDRHGVVATLSIDAEAAELGMGTTRNAMSTMWQRFLPEGPVAFLPLSNKAASMVWSTTPAYASLIKSLPLDVLPNLIAAAFALPHDQLKAFLDSFIAPSSSAAPPPAKREFDAAAINAQLESLLVRHSQSTYDPSTPSDPLPPPVLSVQPSSVASFPLRLSHTSSYLGLPSPLPSTSDSPDGPIAVDLRTVLVGDAAHTVHPLAGQGLNLGLLDAFSLSSLLSTLAQQGTDLGSYIALKPYPRDRYFANHKILSACDHLESLFRRTNAPVVWARSTGIGALDAMEPLKEVLMAQAGSVKTSDGRGGARSAGAWGAVASVLDNVGKAREVVGLVGGAVVGQVGRRAAEFIVKGR</sequence>
<dbReference type="OrthoDB" id="683240at2759"/>
<accession>A0A061ARR4</accession>
<gene>
    <name evidence="4" type="primary">COQ6</name>
    <name evidence="7" type="ORF">RHTO0S_04e10836g</name>
</gene>
<dbReference type="InterPro" id="IPR051205">
    <property type="entry name" value="UbiH/COQ6_monooxygenase"/>
</dbReference>
<comment type="pathway">
    <text evidence="4">Cofactor biosynthesis; ubiquinone biosynthesis.</text>
</comment>
<dbReference type="GO" id="GO:0106364">
    <property type="term" value="F:4-hydroxy-3-all-trans-polyprenylbenzoate oxygenase activity"/>
    <property type="evidence" value="ECO:0007669"/>
    <property type="project" value="UniProtKB-EC"/>
</dbReference>
<keyword evidence="4" id="KW-0472">Membrane</keyword>
<keyword evidence="4" id="KW-0831">Ubiquinone biosynthesis</keyword>
<keyword evidence="4" id="KW-0999">Mitochondrion inner membrane</keyword>
<dbReference type="InterPro" id="IPR036188">
    <property type="entry name" value="FAD/NAD-bd_sf"/>
</dbReference>
<name>A0A061ARR4_RHOTO</name>
<dbReference type="GO" id="GO:0120538">
    <property type="term" value="F:2-methoxy-6-polyprenolphenol 4-hydroxylase activity"/>
    <property type="evidence" value="ECO:0007669"/>
    <property type="project" value="UniProtKB-EC"/>
</dbReference>
<dbReference type="PANTHER" id="PTHR43876">
    <property type="entry name" value="UBIQUINONE BIOSYNTHESIS MONOOXYGENASE COQ6, MITOCHONDRIAL"/>
    <property type="match status" value="1"/>
</dbReference>
<keyword evidence="1 4" id="KW-0285">Flavoprotein</keyword>
<protein>
    <recommendedName>
        <fullName evidence="4">Ubiquinone biosynthesis monooxygenase COQ6, mitochondrial</fullName>
        <ecNumber evidence="4">1.14.15.45</ecNumber>
    </recommendedName>
    <alternativeName>
        <fullName evidence="4">2-methoxy-6-polyprenolphenol 4-hydroxylase</fullName>
        <ecNumber evidence="4">1.14.15.46</ecNumber>
    </alternativeName>
</protein>
<comment type="catalytic activity">
    <reaction evidence="4">
        <text>a 4-hydroxy-3-(all-trans-polyprenyl)benzoate + 2 reduced [2Fe-2S]-[ferredoxin] + O2 + 2 H(+) = a 3,4-dihydroxy-5-(all-trans-polyprenyl)benzoate + 2 oxidized [2Fe-2S]-[ferredoxin] + H2O</text>
        <dbReference type="Rhea" id="RHEA:81195"/>
        <dbReference type="Rhea" id="RHEA-COMP:9514"/>
        <dbReference type="Rhea" id="RHEA-COMP:10000"/>
        <dbReference type="Rhea" id="RHEA-COMP:10001"/>
        <dbReference type="Rhea" id="RHEA-COMP:10930"/>
        <dbReference type="ChEBI" id="CHEBI:15377"/>
        <dbReference type="ChEBI" id="CHEBI:15378"/>
        <dbReference type="ChEBI" id="CHEBI:15379"/>
        <dbReference type="ChEBI" id="CHEBI:33737"/>
        <dbReference type="ChEBI" id="CHEBI:33738"/>
        <dbReference type="ChEBI" id="CHEBI:64694"/>
        <dbReference type="ChEBI" id="CHEBI:78396"/>
        <dbReference type="EC" id="1.14.15.45"/>
    </reaction>
</comment>
<comment type="catalytic activity">
    <reaction evidence="4">
        <text>a 2-methoxy-6-(all-trans-polyprenyl)phenol + 2 reduced [2Fe-2S]-[ferredoxin] + O2 + 2 H(+) = a 2-methoxy-6-(all-trans-polyprenyl)benzene-1,4-diol + 2 oxidized [2Fe-2S]-[ferredoxin] + H2O</text>
        <dbReference type="Rhea" id="RHEA:81183"/>
        <dbReference type="Rhea" id="RHEA-COMP:9551"/>
        <dbReference type="Rhea" id="RHEA-COMP:10000"/>
        <dbReference type="Rhea" id="RHEA-COMP:10001"/>
        <dbReference type="Rhea" id="RHEA-COMP:10858"/>
        <dbReference type="ChEBI" id="CHEBI:15377"/>
        <dbReference type="ChEBI" id="CHEBI:15378"/>
        <dbReference type="ChEBI" id="CHEBI:15379"/>
        <dbReference type="ChEBI" id="CHEBI:33737"/>
        <dbReference type="ChEBI" id="CHEBI:33738"/>
        <dbReference type="ChEBI" id="CHEBI:62731"/>
        <dbReference type="ChEBI" id="CHEBI:84166"/>
        <dbReference type="EC" id="1.14.15.46"/>
    </reaction>
</comment>
<comment type="similarity">
    <text evidence="4">Belongs to the UbiH/COQ6 family.</text>
</comment>
<comment type="subunit">
    <text evidence="4">Component of a multi-subunit COQ enzyme complex, composed of at least COQ3, COQ4, COQ5, COQ6, COQ7 and COQ9.</text>
</comment>
<evidence type="ECO:0000259" key="6">
    <source>
        <dbReference type="Pfam" id="PF01494"/>
    </source>
</evidence>
<keyword evidence="4" id="KW-0503">Monooxygenase</keyword>
<feature type="domain" description="FAD-binding" evidence="6">
    <location>
        <begin position="466"/>
        <end position="503"/>
    </location>
</feature>
<dbReference type="InterPro" id="IPR000689">
    <property type="entry name" value="UbQ_mOase_COQ6"/>
</dbReference>
<evidence type="ECO:0000256" key="3">
    <source>
        <dbReference type="ARBA" id="ARBA00023002"/>
    </source>
</evidence>
<dbReference type="Pfam" id="PF01494">
    <property type="entry name" value="FAD_binding_3"/>
    <property type="match status" value="2"/>
</dbReference>
<dbReference type="Gene3D" id="3.50.50.60">
    <property type="entry name" value="FAD/NAD(P)-binding domain"/>
    <property type="match status" value="2"/>
</dbReference>
<comment type="subcellular location">
    <subcellularLocation>
        <location evidence="4">Mitochondrion inner membrane</location>
        <topology evidence="4">Peripheral membrane protein</topology>
        <orientation evidence="4">Matrix side</orientation>
    </subcellularLocation>
</comment>
<comment type="cofactor">
    <cofactor evidence="4">
        <name>FAD</name>
        <dbReference type="ChEBI" id="CHEBI:57692"/>
    </cofactor>
</comment>
<keyword evidence="3 4" id="KW-0560">Oxidoreductase</keyword>
<dbReference type="EMBL" id="LK052939">
    <property type="protein sequence ID" value="CDR39852.1"/>
    <property type="molecule type" value="Genomic_DNA"/>
</dbReference>
<dbReference type="InterPro" id="IPR002938">
    <property type="entry name" value="FAD-bd"/>
</dbReference>
<organism evidence="7">
    <name type="scientific">Rhodotorula toruloides</name>
    <name type="common">Yeast</name>
    <name type="synonym">Rhodosporidium toruloides</name>
    <dbReference type="NCBI Taxonomy" id="5286"/>
    <lineage>
        <taxon>Eukaryota</taxon>
        <taxon>Fungi</taxon>
        <taxon>Dikarya</taxon>
        <taxon>Basidiomycota</taxon>
        <taxon>Pucciniomycotina</taxon>
        <taxon>Microbotryomycetes</taxon>
        <taxon>Sporidiobolales</taxon>
        <taxon>Sporidiobolaceae</taxon>
        <taxon>Rhodotorula</taxon>
    </lineage>
</organism>
<dbReference type="GO" id="GO:0071949">
    <property type="term" value="F:FAD binding"/>
    <property type="evidence" value="ECO:0007669"/>
    <property type="project" value="InterPro"/>
</dbReference>
<dbReference type="InterPro" id="IPR018168">
    <property type="entry name" value="Ubi_Hdrlase_CS"/>
</dbReference>
<dbReference type="UniPathway" id="UPA00232"/>
<dbReference type="EC" id="1.14.15.46" evidence="4"/>
<feature type="region of interest" description="Disordered" evidence="5">
    <location>
        <begin position="1"/>
        <end position="21"/>
    </location>
</feature>
<evidence type="ECO:0000313" key="7">
    <source>
        <dbReference type="EMBL" id="CDR39852.1"/>
    </source>
</evidence>
<evidence type="ECO:0000256" key="5">
    <source>
        <dbReference type="SAM" id="MobiDB-lite"/>
    </source>
</evidence>
<dbReference type="PROSITE" id="PS01304">
    <property type="entry name" value="UBIH"/>
    <property type="match status" value="1"/>
</dbReference>
<evidence type="ECO:0000256" key="4">
    <source>
        <dbReference type="HAMAP-Rule" id="MF_03193"/>
    </source>
</evidence>
<dbReference type="EC" id="1.14.15.45" evidence="4"/>
<comment type="function">
    <text evidence="4">FAD-dependent monooxygenase required for two non-consecutive steps during ubiquinone biosynthesis. Required for the C5-ring hydroxylation during ubiquinone biosynthesis by catalyzing the hydroxylation of 4-hydroxy-3-(all-trans-polyprenyl)benzoic acid to 3,4-dihydroxy-5-(all-trans-polyprenyl)benzoic acid. Also acts downstream of coq4, for the C1-hydroxylation during ubiquinone biosynthesis by catalyzing the hydroxylation of 2-methoxy-6-(all-trans-polyprenyl)phenol to 2-methoxy-6-(all-trans-polyprenyl)benzene-1,4-diol. The electrons required for the hydroxylation reaction are funneled indirectly to coq6 from NADPH via a ferredoxin/ferredoxin reductase system.</text>
</comment>
<dbReference type="GO" id="GO:0031314">
    <property type="term" value="C:extrinsic component of mitochondrial inner membrane"/>
    <property type="evidence" value="ECO:0007669"/>
    <property type="project" value="UniProtKB-UniRule"/>
</dbReference>
<reference evidence="7" key="1">
    <citation type="journal article" date="2014" name="Genome Announc.">
        <title>Draft genome sequence of Rhodosporidium toruloides CECT1137, an oleaginous yeast of biotechnological interest.</title>
        <authorList>
            <person name="Morin N."/>
            <person name="Calcas X."/>
            <person name="Devillers H."/>
            <person name="Durrens P."/>
            <person name="Sherman D.J."/>
            <person name="Nicaud J.-M."/>
            <person name="Neuveglise C."/>
        </authorList>
    </citation>
    <scope>NUCLEOTIDE SEQUENCE</scope>
    <source>
        <strain evidence="7">CECT1137</strain>
    </source>
</reference>
<evidence type="ECO:0000256" key="1">
    <source>
        <dbReference type="ARBA" id="ARBA00022630"/>
    </source>
</evidence>
<keyword evidence="2 4" id="KW-0274">FAD</keyword>
<dbReference type="AlphaFoldDB" id="A0A061ARR4"/>
<dbReference type="PANTHER" id="PTHR43876:SF7">
    <property type="entry name" value="UBIQUINONE BIOSYNTHESIS MONOOXYGENASE COQ6, MITOCHONDRIAL"/>
    <property type="match status" value="1"/>
</dbReference>
<feature type="domain" description="FAD-binding" evidence="6">
    <location>
        <begin position="211"/>
        <end position="334"/>
    </location>
</feature>